<protein>
    <recommendedName>
        <fullName evidence="4">Virilizer N-terminal domain-containing protein</fullName>
    </recommendedName>
</protein>
<name>A0ABR3J4Y9_9AGAR</name>
<evidence type="ECO:0008006" key="4">
    <source>
        <dbReference type="Google" id="ProtNLM"/>
    </source>
</evidence>
<sequence length="1510" mass="164219">MQLLHWAIVKPSGPDNLAAIRFPSPLRVKSIRIFPSNSKPFEKCPDVVAETEPETFFVQLYLNAYCDPKENNRTWLPNALIPTVMTYTGGMQDFPLDIGSSYKTSLLILKGSFTSLSLAIYGGASSPSLDEPAAAYVPRPLPEISPTPLSASLDPSATPDPTRVARSLLSLIPNAPQISLVVRLMFCLKASNEDWDDPEFPHLYADLNSVTMPSKQDTSETRSETLVKDDDEDQDAVALSDDELDLLAPEPPEPVELLDVGLLERASTLTSRPIADSTPHETINLFAERVASAVDSVLHEPEYTSKVAELVALILSHSASQHPQMARALVNTLPLKAIYTLSPDAAMTETTLTRLIDAACNLDIASALSTTDFVRTFRKIAGLSVLNEPPPPSVPVGDGVNTNAHSTSRSTSPTSPISPVSAISTSVTVQSLPAPEAPYVPPIDIPPTYSKVQIKLAHRLLSILHTQNIFTDALTNTGGAFEAAVRGIWTGLSDTEARVGAWIDSMVWDPKDHPTPVVDGEDAMATDSIGSPFAGQGPAAKLRENAVMPGVKAATWAKALQALNEEDVRGLSGQCAVLADWHGNRETYDGGVDTSTTSVARNSANPDTLDHSEFIAFVRAFLGIGCVLAVWAWADSVGDSACIERSLAVIRVWQGVEGFREITNHLLLLRQLSLRLGWIIGDNDPPRHAGVLAEKILTSLVEDPKSLIQHNGLSKTVLDLQLAGVTDWRDEEEEEYEDPYTTGVPKEILSDIPVHLLLAMRKLSLVAKDGLSGALEELKWFSFERRDLEKQRGGDAGGQNAVVEVIESNERRTLSLRRLRILRLSLGIVLKEVGRMGIEPKRSNPRDTPAPIDRLHRGKPSIQEEYDVLEDIWVEDAHCLVAQLVDLVEAAADDLAEYFKLMPYSPPSQPPAPVEQSLSPSVIPTQVVEQLFLTAHDAMRLVHHLISPPANDTPFPPLTTRSMRSLIAACADCFVSGDIADTVFGTSAVFGSTSGHPSVNAPGLLGSSGDTSSGPGIAAAATSVRHSACAIIRRLAAKDVRTSSGKSGSEIALRTLLQLGVQFARGLRGREPTASLLQVFLLVDDFIPRAKVELNGASPNGLVADTPEGAAHSDTLDASMGHWVTSIFPSVLPDLQAFFRVLDLETRLHFIRRLIALDRGTIGIGEWLLFEELSAGLRSLRTVRTDGDPITAEGIEKDKYALVNMYHAHQVLYFAIELFTHPSSASSTIAWLLPGTDVSEAFDQFLREIMRGNFASPLLAKVERFIKDHPSVNASLHALTIPLHLRTIQDSGSLTFDCQPILDRLTSTPVPDADTEMLACEIGRTLDVFATPEATLEKLQLDTAESVLSVIQWLTEQSNPKLLTLTGIKDVRFNRLCDRVYQMVPLSRADILEGIRYSIILDETLPEGSYGRLRLPESLSLSPQNIQDLLHSQTEEQPVGSSTPKRRTPDVLMPVISPPSALLRSPQATGLTKTYLNNDFRQLRSVPSARQNTSRLPSMHVDVGIMNAVV</sequence>
<feature type="region of interest" description="Disordered" evidence="1">
    <location>
        <begin position="391"/>
        <end position="419"/>
    </location>
</feature>
<gene>
    <name evidence="2" type="ORF">HGRIS_010192</name>
</gene>
<proteinExistence type="predicted"/>
<accession>A0ABR3J4Y9</accession>
<feature type="region of interest" description="Disordered" evidence="1">
    <location>
        <begin position="1432"/>
        <end position="1451"/>
    </location>
</feature>
<dbReference type="EMBL" id="JASNQZ010000012">
    <property type="protein sequence ID" value="KAL0950200.1"/>
    <property type="molecule type" value="Genomic_DNA"/>
</dbReference>
<dbReference type="Proteomes" id="UP001556367">
    <property type="component" value="Unassembled WGS sequence"/>
</dbReference>
<organism evidence="2 3">
    <name type="scientific">Hohenbuehelia grisea</name>
    <dbReference type="NCBI Taxonomy" id="104357"/>
    <lineage>
        <taxon>Eukaryota</taxon>
        <taxon>Fungi</taxon>
        <taxon>Dikarya</taxon>
        <taxon>Basidiomycota</taxon>
        <taxon>Agaricomycotina</taxon>
        <taxon>Agaricomycetes</taxon>
        <taxon>Agaricomycetidae</taxon>
        <taxon>Agaricales</taxon>
        <taxon>Pleurotineae</taxon>
        <taxon>Pleurotaceae</taxon>
        <taxon>Hohenbuehelia</taxon>
    </lineage>
</organism>
<evidence type="ECO:0000313" key="2">
    <source>
        <dbReference type="EMBL" id="KAL0950200.1"/>
    </source>
</evidence>
<reference evidence="3" key="1">
    <citation type="submission" date="2024-06" db="EMBL/GenBank/DDBJ databases">
        <title>Multi-omics analyses provide insights into the biosynthesis of the anticancer antibiotic pleurotin in Hohenbuehelia grisea.</title>
        <authorList>
            <person name="Weaver J.A."/>
            <person name="Alberti F."/>
        </authorList>
    </citation>
    <scope>NUCLEOTIDE SEQUENCE [LARGE SCALE GENOMIC DNA]</scope>
    <source>
        <strain evidence="3">T-177</strain>
    </source>
</reference>
<evidence type="ECO:0000256" key="1">
    <source>
        <dbReference type="SAM" id="MobiDB-lite"/>
    </source>
</evidence>
<feature type="compositionally biased region" description="Low complexity" evidence="1">
    <location>
        <begin position="406"/>
        <end position="419"/>
    </location>
</feature>
<feature type="region of interest" description="Disordered" evidence="1">
    <location>
        <begin position="211"/>
        <end position="232"/>
    </location>
</feature>
<feature type="compositionally biased region" description="Polar residues" evidence="1">
    <location>
        <begin position="1432"/>
        <end position="1443"/>
    </location>
</feature>
<feature type="compositionally biased region" description="Basic and acidic residues" evidence="1">
    <location>
        <begin position="217"/>
        <end position="228"/>
    </location>
</feature>
<keyword evidence="3" id="KW-1185">Reference proteome</keyword>
<comment type="caution">
    <text evidence="2">The sequence shown here is derived from an EMBL/GenBank/DDBJ whole genome shotgun (WGS) entry which is preliminary data.</text>
</comment>
<evidence type="ECO:0000313" key="3">
    <source>
        <dbReference type="Proteomes" id="UP001556367"/>
    </source>
</evidence>